<feature type="compositionally biased region" description="Basic and acidic residues" evidence="1">
    <location>
        <begin position="57"/>
        <end position="66"/>
    </location>
</feature>
<feature type="region of interest" description="Disordered" evidence="1">
    <location>
        <begin position="1"/>
        <end position="66"/>
    </location>
</feature>
<accession>A0AAV9VD55</accession>
<protein>
    <submittedName>
        <fullName evidence="2">Uncharacterized protein</fullName>
    </submittedName>
</protein>
<evidence type="ECO:0000313" key="2">
    <source>
        <dbReference type="EMBL" id="KAK6359066.1"/>
    </source>
</evidence>
<gene>
    <name evidence="2" type="ORF">TWF696_000235</name>
</gene>
<sequence length="637" mass="72224">MFFEPEGTFFTPGTQIAQPRPDVWPTRQTETYDSALAATVQSQRQDETRASSSSTDSSEKALSDRDAIRREGLTLGQAIIYDEIPNSCEFGSGPTSTQKPPHALNEEFEQTTSPPVCSKTVTPGSSVLDTKLQILQTQALLFRTLAPGAPSSIFASWIQNFTCSAALFMQEIYKLQPNSHLPQNEREKVFDWNRASEPNNIASHQDCNHEDTVHTFPEDSKIPDIIACVLEAFCFLITEGHANPMTLHLIAAHHPMFKTLGNLWTRIQRFDFLYIGKLTTELPKNINLSETAPLDILRAVYTYTTFIEHFRYEAQPNPRVRSPLARSDLYLLEPFNDWLAAIYDVAAVYKWQHAVRDLSQIAVWGLRAAEKKYGPDSVHALTALALLMRLNHMLGYTQDAEKWSRRIVLGFYRNLLSTSIAQIVQDGDLLAEVLLIMKAQLDIGRPEAVSQTANFFEEALGTLTRKISGASCLDEEDAGDSDRSPISEAAVLSCLSFRVLKAAAYSDQRYYPESLKIIHETLQIFQPGRSSHIDISYHLVKLNNLAIEVMTRRGLVRYFDPLPENLIKFCKEKDNPKQNPFYHSTIFMTGSMLFRGHFDGNVWKISPLVRPASWPHNACWRKKPLSYEDLERHFLWS</sequence>
<comment type="caution">
    <text evidence="2">The sequence shown here is derived from an EMBL/GenBank/DDBJ whole genome shotgun (WGS) entry which is preliminary data.</text>
</comment>
<dbReference type="Proteomes" id="UP001375240">
    <property type="component" value="Unassembled WGS sequence"/>
</dbReference>
<dbReference type="EMBL" id="JAVHNQ010000001">
    <property type="protein sequence ID" value="KAK6359066.1"/>
    <property type="molecule type" value="Genomic_DNA"/>
</dbReference>
<dbReference type="AlphaFoldDB" id="A0AAV9VD55"/>
<keyword evidence="3" id="KW-1185">Reference proteome</keyword>
<name>A0AAV9VD55_9PEZI</name>
<evidence type="ECO:0000256" key="1">
    <source>
        <dbReference type="SAM" id="MobiDB-lite"/>
    </source>
</evidence>
<organism evidence="2 3">
    <name type="scientific">Orbilia brochopaga</name>
    <dbReference type="NCBI Taxonomy" id="3140254"/>
    <lineage>
        <taxon>Eukaryota</taxon>
        <taxon>Fungi</taxon>
        <taxon>Dikarya</taxon>
        <taxon>Ascomycota</taxon>
        <taxon>Pezizomycotina</taxon>
        <taxon>Orbiliomycetes</taxon>
        <taxon>Orbiliales</taxon>
        <taxon>Orbiliaceae</taxon>
        <taxon>Orbilia</taxon>
    </lineage>
</organism>
<evidence type="ECO:0000313" key="3">
    <source>
        <dbReference type="Proteomes" id="UP001375240"/>
    </source>
</evidence>
<reference evidence="2 3" key="1">
    <citation type="submission" date="2019-10" db="EMBL/GenBank/DDBJ databases">
        <authorList>
            <person name="Palmer J.M."/>
        </authorList>
    </citation>
    <scope>NUCLEOTIDE SEQUENCE [LARGE SCALE GENOMIC DNA]</scope>
    <source>
        <strain evidence="2 3">TWF696</strain>
    </source>
</reference>
<proteinExistence type="predicted"/>